<gene>
    <name evidence="1" type="ORF">PsorP6_001569</name>
</gene>
<protein>
    <submittedName>
        <fullName evidence="1">Uncharacterized protein</fullName>
    </submittedName>
</protein>
<name>A0ACC0WS69_9STRA</name>
<accession>A0ACC0WS69</accession>
<organism evidence="1 2">
    <name type="scientific">Peronosclerospora sorghi</name>
    <dbReference type="NCBI Taxonomy" id="230839"/>
    <lineage>
        <taxon>Eukaryota</taxon>
        <taxon>Sar</taxon>
        <taxon>Stramenopiles</taxon>
        <taxon>Oomycota</taxon>
        <taxon>Peronosporomycetes</taxon>
        <taxon>Peronosporales</taxon>
        <taxon>Peronosporaceae</taxon>
        <taxon>Peronosclerospora</taxon>
    </lineage>
</organism>
<dbReference type="EMBL" id="CM047580">
    <property type="protein sequence ID" value="KAI9920899.1"/>
    <property type="molecule type" value="Genomic_DNA"/>
</dbReference>
<reference evidence="1 2" key="1">
    <citation type="journal article" date="2022" name="bioRxiv">
        <title>The genome of the oomycete Peronosclerospora sorghi, a cosmopolitan pathogen of maize and sorghum, is inflated with dispersed pseudogenes.</title>
        <authorList>
            <person name="Fletcher K."/>
            <person name="Martin F."/>
            <person name="Isakeit T."/>
            <person name="Cavanaugh K."/>
            <person name="Magill C."/>
            <person name="Michelmore R."/>
        </authorList>
    </citation>
    <scope>NUCLEOTIDE SEQUENCE [LARGE SCALE GENOMIC DNA]</scope>
    <source>
        <strain evidence="1">P6</strain>
    </source>
</reference>
<evidence type="ECO:0000313" key="2">
    <source>
        <dbReference type="Proteomes" id="UP001163321"/>
    </source>
</evidence>
<proteinExistence type="predicted"/>
<sequence>MAGDEVVALLVDAVYKSSFAPHMTYHKRRRHGILAPEMALTLGRKRSTETLTHVKRSSTRFAVEAAVSTSRTPATCTFFGTSSSFS</sequence>
<keyword evidence="2" id="KW-1185">Reference proteome</keyword>
<comment type="caution">
    <text evidence="1">The sequence shown here is derived from an EMBL/GenBank/DDBJ whole genome shotgun (WGS) entry which is preliminary data.</text>
</comment>
<dbReference type="Proteomes" id="UP001163321">
    <property type="component" value="Chromosome 1"/>
</dbReference>
<evidence type="ECO:0000313" key="1">
    <source>
        <dbReference type="EMBL" id="KAI9920899.1"/>
    </source>
</evidence>